<feature type="region of interest" description="Disordered" evidence="1">
    <location>
        <begin position="50"/>
        <end position="73"/>
    </location>
</feature>
<organism evidence="2 3">
    <name type="scientific">Neovison vison</name>
    <name type="common">American mink</name>
    <name type="synonym">Mustela vison</name>
    <dbReference type="NCBI Taxonomy" id="452646"/>
    <lineage>
        <taxon>Eukaryota</taxon>
        <taxon>Metazoa</taxon>
        <taxon>Chordata</taxon>
        <taxon>Craniata</taxon>
        <taxon>Vertebrata</taxon>
        <taxon>Euteleostomi</taxon>
        <taxon>Mammalia</taxon>
        <taxon>Eutheria</taxon>
        <taxon>Laurasiatheria</taxon>
        <taxon>Carnivora</taxon>
        <taxon>Caniformia</taxon>
        <taxon>Musteloidea</taxon>
        <taxon>Mustelidae</taxon>
        <taxon>Mustelinae</taxon>
        <taxon>Neogale</taxon>
    </lineage>
</organism>
<dbReference type="Ensembl" id="ENSNVIT00000035136.1">
    <property type="protein sequence ID" value="ENSNVIP00000030326.1"/>
    <property type="gene ID" value="ENSNVIG00000023365.1"/>
</dbReference>
<reference evidence="2" key="1">
    <citation type="submission" date="2025-08" db="UniProtKB">
        <authorList>
            <consortium name="Ensembl"/>
        </authorList>
    </citation>
    <scope>IDENTIFICATION</scope>
</reference>
<dbReference type="GeneTree" id="ENSGT00960000192108"/>
<keyword evidence="3" id="KW-1185">Reference proteome</keyword>
<proteinExistence type="predicted"/>
<reference evidence="2" key="2">
    <citation type="submission" date="2025-09" db="UniProtKB">
        <authorList>
            <consortium name="Ensembl"/>
        </authorList>
    </citation>
    <scope>IDENTIFICATION</scope>
</reference>
<protein>
    <submittedName>
        <fullName evidence="2">Uncharacterized protein</fullName>
    </submittedName>
</protein>
<dbReference type="AlphaFoldDB" id="A0A8C7BZ86"/>
<evidence type="ECO:0000313" key="2">
    <source>
        <dbReference type="Ensembl" id="ENSNVIP00000030326.1"/>
    </source>
</evidence>
<dbReference type="Proteomes" id="UP000694425">
    <property type="component" value="Unplaced"/>
</dbReference>
<name>A0A8C7BZ86_NEOVI</name>
<evidence type="ECO:0000313" key="3">
    <source>
        <dbReference type="Proteomes" id="UP000694425"/>
    </source>
</evidence>
<accession>A0A8C7BZ86</accession>
<evidence type="ECO:0000256" key="1">
    <source>
        <dbReference type="SAM" id="MobiDB-lite"/>
    </source>
</evidence>
<sequence length="140" mass="15643">MARKLWLWLRMYRFNSLRSRCWEVGAGRVPEPCVLHEAVGARSSSWASAPKVASRAVPGHEGRAVESGEMSRQNRKHIAIGEGAWADGVAGDEGDFQETGREGRRRDLLVLSQFSLLCKKSWHSPNGFCTSLPHRNILTN</sequence>